<proteinExistence type="predicted"/>
<dbReference type="InterPro" id="IPR012533">
    <property type="entry name" value="YcnI-copper_dom"/>
</dbReference>
<feature type="chain" id="PRO_5016724015" evidence="2">
    <location>
        <begin position="31"/>
        <end position="258"/>
    </location>
</feature>
<gene>
    <name evidence="4" type="ORF">A4R43_28895</name>
</gene>
<dbReference type="Proteomes" id="UP000250434">
    <property type="component" value="Chromosome"/>
</dbReference>
<evidence type="ECO:0000313" key="4">
    <source>
        <dbReference type="EMBL" id="AXB46001.1"/>
    </source>
</evidence>
<accession>A0A344LD77</accession>
<dbReference type="KEGG" id="aab:A4R43_28895"/>
<organism evidence="4 5">
    <name type="scientific">Amycolatopsis albispora</name>
    <dbReference type="NCBI Taxonomy" id="1804986"/>
    <lineage>
        <taxon>Bacteria</taxon>
        <taxon>Bacillati</taxon>
        <taxon>Actinomycetota</taxon>
        <taxon>Actinomycetes</taxon>
        <taxon>Pseudonocardiales</taxon>
        <taxon>Pseudonocardiaceae</taxon>
        <taxon>Amycolatopsis</taxon>
    </lineage>
</organism>
<reference evidence="4 5" key="1">
    <citation type="submission" date="2016-04" db="EMBL/GenBank/DDBJ databases">
        <title>Complete genome sequence and analysis of deep-sea sediment isolate, Amycolatopsis sp. WP1.</title>
        <authorList>
            <person name="Wang H."/>
            <person name="Chen S."/>
            <person name="Wu Q."/>
        </authorList>
    </citation>
    <scope>NUCLEOTIDE SEQUENCE [LARGE SCALE GENOMIC DNA]</scope>
    <source>
        <strain evidence="4 5">WP1</strain>
    </source>
</reference>
<dbReference type="AlphaFoldDB" id="A0A344LD77"/>
<keyword evidence="2" id="KW-0732">Signal</keyword>
<feature type="domain" description="YncI copper-binding" evidence="3">
    <location>
        <begin position="31"/>
        <end position="185"/>
    </location>
</feature>
<evidence type="ECO:0000256" key="2">
    <source>
        <dbReference type="SAM" id="SignalP"/>
    </source>
</evidence>
<dbReference type="InterPro" id="IPR038507">
    <property type="entry name" value="YcnI-like_sf"/>
</dbReference>
<sequence>MSTKRFIQRAAVLAGVAGLTGLMGAGLASAHVTADYYGQEPQKGGRGLIVLRVPNEEADAGTTKVEVAFPAEYGITSARTKPVPGWSAEITKATLPTPVKNGKGADVAEVVSKITWTAQGGTKIAAGSGEYQEFEFNASTLPSTVDTLVLPATQTYENGKVVAWDAPPPPDGGEEPEHPAPTIKLAAASSGGDHGHDAAATSSGEQSSGHNEASAASATDNTARWLGGVGLAVGALGLGVGAGATIRARRGAAPKADA</sequence>
<protein>
    <submittedName>
        <fullName evidence="4">Nuclear export factor GLE1</fullName>
    </submittedName>
</protein>
<keyword evidence="5" id="KW-1185">Reference proteome</keyword>
<dbReference type="Gene3D" id="2.60.40.2230">
    <property type="entry name" value="Uncharacterised protein YcnI-like PF07987, DUF1775"/>
    <property type="match status" value="1"/>
</dbReference>
<feature type="compositionally biased region" description="Polar residues" evidence="1">
    <location>
        <begin position="200"/>
        <end position="219"/>
    </location>
</feature>
<feature type="region of interest" description="Disordered" evidence="1">
    <location>
        <begin position="160"/>
        <end position="219"/>
    </location>
</feature>
<evidence type="ECO:0000256" key="1">
    <source>
        <dbReference type="SAM" id="MobiDB-lite"/>
    </source>
</evidence>
<dbReference type="Pfam" id="PF07987">
    <property type="entry name" value="DUF1775"/>
    <property type="match status" value="1"/>
</dbReference>
<dbReference type="CDD" id="cd08545">
    <property type="entry name" value="YcnI_like"/>
    <property type="match status" value="1"/>
</dbReference>
<dbReference type="RefSeq" id="WP_113695230.1">
    <property type="nucleotide sequence ID" value="NZ_CP015163.1"/>
</dbReference>
<dbReference type="EMBL" id="CP015163">
    <property type="protein sequence ID" value="AXB46001.1"/>
    <property type="molecule type" value="Genomic_DNA"/>
</dbReference>
<name>A0A344LD77_9PSEU</name>
<feature type="signal peptide" evidence="2">
    <location>
        <begin position="1"/>
        <end position="30"/>
    </location>
</feature>
<dbReference type="OrthoDB" id="9810871at2"/>
<evidence type="ECO:0000313" key="5">
    <source>
        <dbReference type="Proteomes" id="UP000250434"/>
    </source>
</evidence>
<evidence type="ECO:0000259" key="3">
    <source>
        <dbReference type="Pfam" id="PF07987"/>
    </source>
</evidence>